<protein>
    <submittedName>
        <fullName evidence="1">Uncharacterized protein</fullName>
    </submittedName>
</protein>
<keyword evidence="2" id="KW-1185">Reference proteome</keyword>
<sequence>MVDITSITGSSPPKKRKVIKKLTEAEALESLKKIDIFNYDSTNDEDNVRDSTGQSEGDSDVAMDIIETLASENGYINFTGSEYVKIRSLFSLRHIAICGLLICFSYC</sequence>
<organism evidence="1 2">
    <name type="scientific">Trichonephila clavata</name>
    <name type="common">Joro spider</name>
    <name type="synonym">Nephila clavata</name>
    <dbReference type="NCBI Taxonomy" id="2740835"/>
    <lineage>
        <taxon>Eukaryota</taxon>
        <taxon>Metazoa</taxon>
        <taxon>Ecdysozoa</taxon>
        <taxon>Arthropoda</taxon>
        <taxon>Chelicerata</taxon>
        <taxon>Arachnida</taxon>
        <taxon>Araneae</taxon>
        <taxon>Araneomorphae</taxon>
        <taxon>Entelegynae</taxon>
        <taxon>Araneoidea</taxon>
        <taxon>Nephilidae</taxon>
        <taxon>Trichonephila</taxon>
    </lineage>
</organism>
<dbReference type="AlphaFoldDB" id="A0A8X6HR05"/>
<name>A0A8X6HR05_TRICU</name>
<gene>
    <name evidence="1" type="ORF">TNCT_620431</name>
</gene>
<dbReference type="EMBL" id="BMAO01009048">
    <property type="protein sequence ID" value="GFR28303.1"/>
    <property type="molecule type" value="Genomic_DNA"/>
</dbReference>
<reference evidence="1" key="1">
    <citation type="submission" date="2020-07" db="EMBL/GenBank/DDBJ databases">
        <title>Multicomponent nature underlies the extraordinary mechanical properties of spider dragline silk.</title>
        <authorList>
            <person name="Kono N."/>
            <person name="Nakamura H."/>
            <person name="Mori M."/>
            <person name="Yoshida Y."/>
            <person name="Ohtoshi R."/>
            <person name="Malay A.D."/>
            <person name="Moran D.A.P."/>
            <person name="Tomita M."/>
            <person name="Numata K."/>
            <person name="Arakawa K."/>
        </authorList>
    </citation>
    <scope>NUCLEOTIDE SEQUENCE</scope>
</reference>
<dbReference type="Proteomes" id="UP000887116">
    <property type="component" value="Unassembled WGS sequence"/>
</dbReference>
<accession>A0A8X6HR05</accession>
<comment type="caution">
    <text evidence="1">The sequence shown here is derived from an EMBL/GenBank/DDBJ whole genome shotgun (WGS) entry which is preliminary data.</text>
</comment>
<proteinExistence type="predicted"/>
<evidence type="ECO:0000313" key="1">
    <source>
        <dbReference type="EMBL" id="GFR28303.1"/>
    </source>
</evidence>
<evidence type="ECO:0000313" key="2">
    <source>
        <dbReference type="Proteomes" id="UP000887116"/>
    </source>
</evidence>